<accession>A0A919UXC9</accession>
<keyword evidence="3" id="KW-1185">Reference proteome</keyword>
<evidence type="ECO:0000313" key="3">
    <source>
        <dbReference type="Proteomes" id="UP000655287"/>
    </source>
</evidence>
<dbReference type="AlphaFoldDB" id="A0A919UXC9"/>
<protein>
    <submittedName>
        <fullName evidence="2">Uncharacterized protein</fullName>
    </submittedName>
</protein>
<proteinExistence type="predicted"/>
<sequence length="91" mass="9645">MTADDPAPSNRRRPAPAAAGEPALPEPDEAQARAAARPARFAVRLPGFLVEEEIGLGEVIKRATTSAGIRPCGGCGERAARLDRLVRFTPR</sequence>
<reference evidence="2" key="1">
    <citation type="submission" date="2021-01" db="EMBL/GenBank/DDBJ databases">
        <title>Whole genome shotgun sequence of Sphaerisporangium rufum NBRC 109079.</title>
        <authorList>
            <person name="Komaki H."/>
            <person name="Tamura T."/>
        </authorList>
    </citation>
    <scope>NUCLEOTIDE SEQUENCE</scope>
    <source>
        <strain evidence="2">NBRC 109079</strain>
    </source>
</reference>
<dbReference type="Proteomes" id="UP000655287">
    <property type="component" value="Unassembled WGS sequence"/>
</dbReference>
<name>A0A919UXC9_9ACTN</name>
<gene>
    <name evidence="2" type="ORF">Sru01_06860</name>
</gene>
<feature type="compositionally biased region" description="Low complexity" evidence="1">
    <location>
        <begin position="1"/>
        <end position="23"/>
    </location>
</feature>
<feature type="region of interest" description="Disordered" evidence="1">
    <location>
        <begin position="1"/>
        <end position="36"/>
    </location>
</feature>
<organism evidence="2 3">
    <name type="scientific">Sphaerisporangium rufum</name>
    <dbReference type="NCBI Taxonomy" id="1381558"/>
    <lineage>
        <taxon>Bacteria</taxon>
        <taxon>Bacillati</taxon>
        <taxon>Actinomycetota</taxon>
        <taxon>Actinomycetes</taxon>
        <taxon>Streptosporangiales</taxon>
        <taxon>Streptosporangiaceae</taxon>
        <taxon>Sphaerisporangium</taxon>
    </lineage>
</organism>
<comment type="caution">
    <text evidence="2">The sequence shown here is derived from an EMBL/GenBank/DDBJ whole genome shotgun (WGS) entry which is preliminary data.</text>
</comment>
<evidence type="ECO:0000256" key="1">
    <source>
        <dbReference type="SAM" id="MobiDB-lite"/>
    </source>
</evidence>
<dbReference type="RefSeq" id="WP_203982357.1">
    <property type="nucleotide sequence ID" value="NZ_BOOU01000010.1"/>
</dbReference>
<evidence type="ECO:0000313" key="2">
    <source>
        <dbReference type="EMBL" id="GII75704.1"/>
    </source>
</evidence>
<dbReference type="EMBL" id="BOOU01000010">
    <property type="protein sequence ID" value="GII75704.1"/>
    <property type="molecule type" value="Genomic_DNA"/>
</dbReference>